<name>A0ABZ2JU65_9BACT</name>
<dbReference type="PANTHER" id="PTHR20935:SF0">
    <property type="entry name" value="SERINE_THREONINE-PROTEIN PHOSPHATASE PGAM5, MITOCHONDRIAL"/>
    <property type="match status" value="1"/>
</dbReference>
<dbReference type="InterPro" id="IPR051021">
    <property type="entry name" value="Mito_Ser/Thr_phosphatase"/>
</dbReference>
<sequence length="236" mass="26234">MGTILLVRHGQASFGSDDYDCLSELGIEQSRLLGGWLASSGRKIDHVVVGGMKRHRQTAEACLSAMEQGARPLEVDAGFDEYDADDVVVRHRPEFAERAVLARHLAEHDNPQRAFQTIFSAAIERWVGGEFDLDYRESWSGFRARVVAALRRLTDHPGPSRTIAVFTSGGPITAICQHLLGIPDRTIFELNWSIVNSSTTALRFSSSGCPARVSLSYFNSFAHLERLQTARLITYR</sequence>
<dbReference type="EMBL" id="CP089982">
    <property type="protein sequence ID" value="WXA90018.1"/>
    <property type="molecule type" value="Genomic_DNA"/>
</dbReference>
<accession>A0ABZ2JU65</accession>
<dbReference type="Proteomes" id="UP001379533">
    <property type="component" value="Chromosome"/>
</dbReference>
<dbReference type="Gene3D" id="3.40.50.1240">
    <property type="entry name" value="Phosphoglycerate mutase-like"/>
    <property type="match status" value="1"/>
</dbReference>
<keyword evidence="1" id="KW-0378">Hydrolase</keyword>
<dbReference type="InterPro" id="IPR029033">
    <property type="entry name" value="His_PPase_superfam"/>
</dbReference>
<evidence type="ECO:0000313" key="2">
    <source>
        <dbReference type="EMBL" id="WXA90018.1"/>
    </source>
</evidence>
<reference evidence="2 3" key="1">
    <citation type="submission" date="2021-12" db="EMBL/GenBank/DDBJ databases">
        <title>Discovery of the Pendulisporaceae a myxobacterial family with distinct sporulation behavior and unique specialized metabolism.</title>
        <authorList>
            <person name="Garcia R."/>
            <person name="Popoff A."/>
            <person name="Bader C.D."/>
            <person name="Loehr J."/>
            <person name="Walesch S."/>
            <person name="Walt C."/>
            <person name="Boldt J."/>
            <person name="Bunk B."/>
            <person name="Haeckl F.J.F.P.J."/>
            <person name="Gunesch A.P."/>
            <person name="Birkelbach J."/>
            <person name="Nuebel U."/>
            <person name="Pietschmann T."/>
            <person name="Bach T."/>
            <person name="Mueller R."/>
        </authorList>
    </citation>
    <scope>NUCLEOTIDE SEQUENCE [LARGE SCALE GENOMIC DNA]</scope>
    <source>
        <strain evidence="2 3">MSr12523</strain>
    </source>
</reference>
<gene>
    <name evidence="2" type="ORF">LZC95_26385</name>
</gene>
<keyword evidence="3" id="KW-1185">Reference proteome</keyword>
<dbReference type="CDD" id="cd07067">
    <property type="entry name" value="HP_PGM_like"/>
    <property type="match status" value="1"/>
</dbReference>
<dbReference type="RefSeq" id="WP_394840631.1">
    <property type="nucleotide sequence ID" value="NZ_CP089982.1"/>
</dbReference>
<protein>
    <submittedName>
        <fullName evidence="2">Histidine phosphatase family protein</fullName>
    </submittedName>
</protein>
<dbReference type="SMART" id="SM00855">
    <property type="entry name" value="PGAM"/>
    <property type="match status" value="1"/>
</dbReference>
<dbReference type="SUPFAM" id="SSF53254">
    <property type="entry name" value="Phosphoglycerate mutase-like"/>
    <property type="match status" value="1"/>
</dbReference>
<proteinExistence type="predicted"/>
<dbReference type="PANTHER" id="PTHR20935">
    <property type="entry name" value="PHOSPHOGLYCERATE MUTASE-RELATED"/>
    <property type="match status" value="1"/>
</dbReference>
<organism evidence="2 3">
    <name type="scientific">Pendulispora brunnea</name>
    <dbReference type="NCBI Taxonomy" id="2905690"/>
    <lineage>
        <taxon>Bacteria</taxon>
        <taxon>Pseudomonadati</taxon>
        <taxon>Myxococcota</taxon>
        <taxon>Myxococcia</taxon>
        <taxon>Myxococcales</taxon>
        <taxon>Sorangiineae</taxon>
        <taxon>Pendulisporaceae</taxon>
        <taxon>Pendulispora</taxon>
    </lineage>
</organism>
<evidence type="ECO:0000313" key="3">
    <source>
        <dbReference type="Proteomes" id="UP001379533"/>
    </source>
</evidence>
<evidence type="ECO:0000256" key="1">
    <source>
        <dbReference type="ARBA" id="ARBA00022801"/>
    </source>
</evidence>
<dbReference type="InterPro" id="IPR013078">
    <property type="entry name" value="His_Pase_superF_clade-1"/>
</dbReference>
<dbReference type="Pfam" id="PF00300">
    <property type="entry name" value="His_Phos_1"/>
    <property type="match status" value="1"/>
</dbReference>